<dbReference type="InterPro" id="IPR038726">
    <property type="entry name" value="PDDEXK_AddAB-type"/>
</dbReference>
<comment type="caution">
    <text evidence="2">The sequence shown here is derived from an EMBL/GenBank/DDBJ whole genome shotgun (WGS) entry which is preliminary data.</text>
</comment>
<evidence type="ECO:0000313" key="2">
    <source>
        <dbReference type="EMBL" id="KKM67865.1"/>
    </source>
</evidence>
<dbReference type="EMBL" id="LAZR01010274">
    <property type="protein sequence ID" value="KKM67865.1"/>
    <property type="molecule type" value="Genomic_DNA"/>
</dbReference>
<dbReference type="Pfam" id="PF12705">
    <property type="entry name" value="PDDEXK_1"/>
    <property type="match status" value="1"/>
</dbReference>
<sequence>MKNQIYPSTKLKSVSSSKLSATSCDRYYFWQWILNLVPKKLNISLWFGTVMHAAFKAIAKPKLHKKIYQIMDDASKAELSKYALVAEDSSEIQLQLAIAKTMIKVYLDEYSNKITQLDNIQTEVPFATKLIESPITYYGTIDAYGTEKQKLVMTERKTTKIISDDFFALLKFDVQINMYAYALKTEICGKYPTRCNYTAFRKPQIRVNKNETVAQFMKRLEEDLHKRKEWYYVTFKHNFGKRSISEVVADVEQTTLELHLKYKRLTTEQLLNPYNWPRRRSHCLWYGVCPYIILCKNCEKYPLYLRLFQQRELRYDLEHTELSKKPLRLGNPILKLNGGEK</sequence>
<proteinExistence type="predicted"/>
<reference evidence="2" key="1">
    <citation type="journal article" date="2015" name="Nature">
        <title>Complex archaea that bridge the gap between prokaryotes and eukaryotes.</title>
        <authorList>
            <person name="Spang A."/>
            <person name="Saw J.H."/>
            <person name="Jorgensen S.L."/>
            <person name="Zaremba-Niedzwiedzka K."/>
            <person name="Martijn J."/>
            <person name="Lind A.E."/>
            <person name="van Eijk R."/>
            <person name="Schleper C."/>
            <person name="Guy L."/>
            <person name="Ettema T.J."/>
        </authorList>
    </citation>
    <scope>NUCLEOTIDE SEQUENCE</scope>
</reference>
<accession>A0A0F9LU80</accession>
<organism evidence="2">
    <name type="scientific">marine sediment metagenome</name>
    <dbReference type="NCBI Taxonomy" id="412755"/>
    <lineage>
        <taxon>unclassified sequences</taxon>
        <taxon>metagenomes</taxon>
        <taxon>ecological metagenomes</taxon>
    </lineage>
</organism>
<evidence type="ECO:0000259" key="1">
    <source>
        <dbReference type="Pfam" id="PF12705"/>
    </source>
</evidence>
<name>A0A0F9LU80_9ZZZZ</name>
<feature type="domain" description="PD-(D/E)XK endonuclease-like" evidence="1">
    <location>
        <begin position="19"/>
        <end position="296"/>
    </location>
</feature>
<dbReference type="AlphaFoldDB" id="A0A0F9LU80"/>
<gene>
    <name evidence="2" type="ORF">LCGC14_1466850</name>
</gene>
<protein>
    <recommendedName>
        <fullName evidence="1">PD-(D/E)XK endonuclease-like domain-containing protein</fullName>
    </recommendedName>
</protein>